<dbReference type="InterPro" id="IPR036641">
    <property type="entry name" value="HPT_dom_sf"/>
</dbReference>
<dbReference type="EMBL" id="BAAAQB010000008">
    <property type="protein sequence ID" value="GAA2127804.1"/>
    <property type="molecule type" value="Genomic_DNA"/>
</dbReference>
<dbReference type="Proteomes" id="UP001500102">
    <property type="component" value="Unassembled WGS sequence"/>
</dbReference>
<sequence length="160" mass="17446">MGLNAKSAAWTLRFFPARHATTSAGANDQDILGADQGPRRYRARIATAPVLDRDRLQESTGTLQSWRFHDFVTTFQLMLPHRVEKVHRALTVGDWEDARLAAQSLSWSASIAGACQLQLMADLIDADLQSGRNARARETACLLQGAATELATALALLTAD</sequence>
<keyword evidence="2" id="KW-1185">Reference proteome</keyword>
<gene>
    <name evidence="1" type="ORF">GCM10009825_06380</name>
</gene>
<proteinExistence type="predicted"/>
<name>A0ABN2YL39_9MICC</name>
<evidence type="ECO:0000313" key="1">
    <source>
        <dbReference type="EMBL" id="GAA2127804.1"/>
    </source>
</evidence>
<evidence type="ECO:0008006" key="3">
    <source>
        <dbReference type="Google" id="ProtNLM"/>
    </source>
</evidence>
<evidence type="ECO:0000313" key="2">
    <source>
        <dbReference type="Proteomes" id="UP001500102"/>
    </source>
</evidence>
<accession>A0ABN2YL39</accession>
<reference evidence="1 2" key="1">
    <citation type="journal article" date="2019" name="Int. J. Syst. Evol. Microbiol.">
        <title>The Global Catalogue of Microorganisms (GCM) 10K type strain sequencing project: providing services to taxonomists for standard genome sequencing and annotation.</title>
        <authorList>
            <consortium name="The Broad Institute Genomics Platform"/>
            <consortium name="The Broad Institute Genome Sequencing Center for Infectious Disease"/>
            <person name="Wu L."/>
            <person name="Ma J."/>
        </authorList>
    </citation>
    <scope>NUCLEOTIDE SEQUENCE [LARGE SCALE GENOMIC DNA]</scope>
    <source>
        <strain evidence="1 2">JCM 15921</strain>
    </source>
</reference>
<dbReference type="RefSeq" id="WP_344362005.1">
    <property type="nucleotide sequence ID" value="NZ_BAAAQB010000008.1"/>
</dbReference>
<comment type="caution">
    <text evidence="1">The sequence shown here is derived from an EMBL/GenBank/DDBJ whole genome shotgun (WGS) entry which is preliminary data.</text>
</comment>
<organism evidence="1 2">
    <name type="scientific">Arthrobacter humicola</name>
    <dbReference type="NCBI Taxonomy" id="409291"/>
    <lineage>
        <taxon>Bacteria</taxon>
        <taxon>Bacillati</taxon>
        <taxon>Actinomycetota</taxon>
        <taxon>Actinomycetes</taxon>
        <taxon>Micrococcales</taxon>
        <taxon>Micrococcaceae</taxon>
        <taxon>Arthrobacter</taxon>
    </lineage>
</organism>
<dbReference type="SUPFAM" id="SSF47226">
    <property type="entry name" value="Histidine-containing phosphotransfer domain, HPT domain"/>
    <property type="match status" value="1"/>
</dbReference>
<dbReference type="Gene3D" id="1.20.120.160">
    <property type="entry name" value="HPT domain"/>
    <property type="match status" value="1"/>
</dbReference>
<protein>
    <recommendedName>
        <fullName evidence="3">Hpt domain-containing protein</fullName>
    </recommendedName>
</protein>